<protein>
    <recommendedName>
        <fullName evidence="2">biotin carboxylase</fullName>
        <ecNumber evidence="2">6.3.4.14</ecNumber>
    </recommendedName>
</protein>
<accession>X7FA19</accession>
<dbReference type="InterPro" id="IPR005481">
    <property type="entry name" value="BC-like_N"/>
</dbReference>
<dbReference type="PROSITE" id="PS50975">
    <property type="entry name" value="ATP_GRASP"/>
    <property type="match status" value="1"/>
</dbReference>
<dbReference type="Pfam" id="PF02786">
    <property type="entry name" value="CPSase_L_D2"/>
    <property type="match status" value="1"/>
</dbReference>
<dbReference type="InterPro" id="IPR016185">
    <property type="entry name" value="PreATP-grasp_dom_sf"/>
</dbReference>
<dbReference type="GO" id="GO:0046872">
    <property type="term" value="F:metal ion binding"/>
    <property type="evidence" value="ECO:0007669"/>
    <property type="project" value="InterPro"/>
</dbReference>
<organism evidence="11 12">
    <name type="scientific">Roseivivax isoporae LMG 25204</name>
    <dbReference type="NCBI Taxonomy" id="1449351"/>
    <lineage>
        <taxon>Bacteria</taxon>
        <taxon>Pseudomonadati</taxon>
        <taxon>Pseudomonadota</taxon>
        <taxon>Alphaproteobacteria</taxon>
        <taxon>Rhodobacterales</taxon>
        <taxon>Roseobacteraceae</taxon>
        <taxon>Roseivivax</taxon>
    </lineage>
</organism>
<dbReference type="Gene3D" id="3.30.470.20">
    <property type="entry name" value="ATP-grasp fold, B domain"/>
    <property type="match status" value="1"/>
</dbReference>
<dbReference type="InterPro" id="IPR051602">
    <property type="entry name" value="ACC_Biotin_Carboxylase"/>
</dbReference>
<dbReference type="InterPro" id="IPR011764">
    <property type="entry name" value="Biotin_carboxylation_dom"/>
</dbReference>
<dbReference type="FunFam" id="3.40.50.20:FF:000010">
    <property type="entry name" value="Propionyl-CoA carboxylase subunit alpha"/>
    <property type="match status" value="1"/>
</dbReference>
<dbReference type="PROSITE" id="PS00867">
    <property type="entry name" value="CPSASE_2"/>
    <property type="match status" value="1"/>
</dbReference>
<comment type="caution">
    <text evidence="11">The sequence shown here is derived from an EMBL/GenBank/DDBJ whole genome shotgun (WGS) entry which is preliminary data.</text>
</comment>
<evidence type="ECO:0000256" key="1">
    <source>
        <dbReference type="ARBA" id="ARBA00003761"/>
    </source>
</evidence>
<evidence type="ECO:0000256" key="3">
    <source>
        <dbReference type="ARBA" id="ARBA00022598"/>
    </source>
</evidence>
<keyword evidence="4 8" id="KW-0547">Nucleotide-binding</keyword>
<dbReference type="InterPro" id="IPR005482">
    <property type="entry name" value="Biotin_COase_C"/>
</dbReference>
<keyword evidence="12" id="KW-1185">Reference proteome</keyword>
<dbReference type="SUPFAM" id="SSF56059">
    <property type="entry name" value="Glutathione synthetase ATP-binding domain-like"/>
    <property type="match status" value="1"/>
</dbReference>
<evidence type="ECO:0000256" key="8">
    <source>
        <dbReference type="PROSITE-ProRule" id="PRU00409"/>
    </source>
</evidence>
<dbReference type="STRING" id="1449351.RISW2_04290"/>
<dbReference type="SUPFAM" id="SSF52440">
    <property type="entry name" value="PreATP-grasp domain"/>
    <property type="match status" value="1"/>
</dbReference>
<dbReference type="EMBL" id="JAME01000014">
    <property type="protein sequence ID" value="ETX28939.1"/>
    <property type="molecule type" value="Genomic_DNA"/>
</dbReference>
<dbReference type="eggNOG" id="COG0439">
    <property type="taxonomic scope" value="Bacteria"/>
</dbReference>
<comment type="function">
    <text evidence="1">This protein is a component of the acetyl coenzyme A carboxylase complex; first, biotin carboxylase catalyzes the carboxylation of the carrier protein and then the transcarboxylase transfers the carboxyl group to form malonyl-CoA.</text>
</comment>
<dbReference type="Pfam" id="PF00289">
    <property type="entry name" value="Biotin_carb_N"/>
    <property type="match status" value="1"/>
</dbReference>
<evidence type="ECO:0000259" key="9">
    <source>
        <dbReference type="PROSITE" id="PS50975"/>
    </source>
</evidence>
<dbReference type="InterPro" id="IPR005479">
    <property type="entry name" value="CPAse_ATP-bd"/>
</dbReference>
<dbReference type="Proteomes" id="UP000023430">
    <property type="component" value="Unassembled WGS sequence"/>
</dbReference>
<dbReference type="FunFam" id="3.30.1490.20:FF:000018">
    <property type="entry name" value="Biotin carboxylase"/>
    <property type="match status" value="1"/>
</dbReference>
<dbReference type="InterPro" id="IPR011054">
    <property type="entry name" value="Rudment_hybrid_motif"/>
</dbReference>
<dbReference type="RefSeq" id="WP_043770477.1">
    <property type="nucleotide sequence ID" value="NZ_JAME01000014.1"/>
</dbReference>
<evidence type="ECO:0000256" key="7">
    <source>
        <dbReference type="ARBA" id="ARBA00048600"/>
    </source>
</evidence>
<dbReference type="AlphaFoldDB" id="X7FA19"/>
<feature type="domain" description="Biotin carboxylation" evidence="10">
    <location>
        <begin position="2"/>
        <end position="447"/>
    </location>
</feature>
<dbReference type="PATRIC" id="fig|1449351.3.peg.2209"/>
<feature type="domain" description="ATP-grasp" evidence="9">
    <location>
        <begin position="121"/>
        <end position="318"/>
    </location>
</feature>
<name>X7FA19_9RHOB</name>
<reference evidence="11 12" key="1">
    <citation type="submission" date="2014-01" db="EMBL/GenBank/DDBJ databases">
        <title>Roseivivax isoporae LMG 25204 Genome Sequencing.</title>
        <authorList>
            <person name="Lai Q."/>
            <person name="Li G."/>
            <person name="Shao Z."/>
        </authorList>
    </citation>
    <scope>NUCLEOTIDE SEQUENCE [LARGE SCALE GENOMIC DNA]</scope>
    <source>
        <strain evidence="11 12">LMG 25204</strain>
    </source>
</reference>
<dbReference type="SMART" id="SM00878">
    <property type="entry name" value="Biotin_carb_C"/>
    <property type="match status" value="1"/>
</dbReference>
<proteinExistence type="predicted"/>
<evidence type="ECO:0000256" key="4">
    <source>
        <dbReference type="ARBA" id="ARBA00022741"/>
    </source>
</evidence>
<dbReference type="OrthoDB" id="9763189at2"/>
<sequence length="460" mass="48806">MAIRKLFIANRGEIAVRIVRAAQSLGIETVQAHSEADRDMLAVRLADSAVEIGPAPAKESYLNVDRVVRAAVESGADAVHPGYGFLSESPRFARAVEEAGLIFVGPSADTIERMGDKVAARSAAKAAGVPVVPGSKGRVEGVDAAVQVAADVGYPVMIKAAAGGGGRGIRVAEDEASLRKLAPQAQAEAQAAFGDGGLYVERAVKDPRHIEVQILGDGTRAVHCFERECSLQRRRQKVWEEAPATCLDAATRDRLCASAVQLAEAVGYRGAGTLEYLYEESSGQFFFIEMNTRIQVEHPVTEMVTGIDLVAEMISVAAGAPLSVAQEDIRLSGHAIEVRINAEDPAMQFLPSPGEVTGLSVPEGEGVRFDHFLYEGYQIPPFYDSLVGKLIVHAPDRAAAIARLETALEALRVDGIRTTVPLHLALAADADVRAGAFHTQWLEPWLAGGGLETQTTGGAS</sequence>
<dbReference type="PANTHER" id="PTHR48095">
    <property type="entry name" value="PYRUVATE CARBOXYLASE SUBUNIT A"/>
    <property type="match status" value="1"/>
</dbReference>
<dbReference type="PROSITE" id="PS00866">
    <property type="entry name" value="CPSASE_1"/>
    <property type="match status" value="1"/>
</dbReference>
<dbReference type="InterPro" id="IPR011761">
    <property type="entry name" value="ATP-grasp"/>
</dbReference>
<dbReference type="PROSITE" id="PS50979">
    <property type="entry name" value="BC"/>
    <property type="match status" value="1"/>
</dbReference>
<evidence type="ECO:0000256" key="2">
    <source>
        <dbReference type="ARBA" id="ARBA00013263"/>
    </source>
</evidence>
<dbReference type="NCBIfam" id="NF009471">
    <property type="entry name" value="PRK12833.1"/>
    <property type="match status" value="1"/>
</dbReference>
<dbReference type="EC" id="6.3.4.14" evidence="2"/>
<dbReference type="PANTHER" id="PTHR48095:SF2">
    <property type="entry name" value="BIOTIN CARBOXYLASE, CHLOROPLASTIC"/>
    <property type="match status" value="1"/>
</dbReference>
<keyword evidence="5 8" id="KW-0067">ATP-binding</keyword>
<evidence type="ECO:0000259" key="10">
    <source>
        <dbReference type="PROSITE" id="PS50979"/>
    </source>
</evidence>
<dbReference type="GO" id="GO:0004075">
    <property type="term" value="F:biotin carboxylase activity"/>
    <property type="evidence" value="ECO:0007669"/>
    <property type="project" value="UniProtKB-EC"/>
</dbReference>
<dbReference type="GO" id="GO:0005524">
    <property type="term" value="F:ATP binding"/>
    <property type="evidence" value="ECO:0007669"/>
    <property type="project" value="UniProtKB-UniRule"/>
</dbReference>
<dbReference type="SUPFAM" id="SSF51246">
    <property type="entry name" value="Rudiment single hybrid motif"/>
    <property type="match status" value="1"/>
</dbReference>
<comment type="catalytic activity">
    <reaction evidence="7">
        <text>N(6)-biotinyl-L-lysyl-[protein] + hydrogencarbonate + ATP = N(6)-carboxybiotinyl-L-lysyl-[protein] + ADP + phosphate + H(+)</text>
        <dbReference type="Rhea" id="RHEA:13501"/>
        <dbReference type="Rhea" id="RHEA-COMP:10505"/>
        <dbReference type="Rhea" id="RHEA-COMP:10506"/>
        <dbReference type="ChEBI" id="CHEBI:15378"/>
        <dbReference type="ChEBI" id="CHEBI:17544"/>
        <dbReference type="ChEBI" id="CHEBI:30616"/>
        <dbReference type="ChEBI" id="CHEBI:43474"/>
        <dbReference type="ChEBI" id="CHEBI:83144"/>
        <dbReference type="ChEBI" id="CHEBI:83145"/>
        <dbReference type="ChEBI" id="CHEBI:456216"/>
        <dbReference type="EC" id="6.3.4.14"/>
    </reaction>
</comment>
<dbReference type="Pfam" id="PF02785">
    <property type="entry name" value="Biotin_carb_C"/>
    <property type="match status" value="1"/>
</dbReference>
<evidence type="ECO:0000313" key="11">
    <source>
        <dbReference type="EMBL" id="ETX28939.1"/>
    </source>
</evidence>
<gene>
    <name evidence="11" type="ORF">RISW2_04290</name>
</gene>
<keyword evidence="6" id="KW-0092">Biotin</keyword>
<dbReference type="NCBIfam" id="NF006367">
    <property type="entry name" value="PRK08591.1"/>
    <property type="match status" value="1"/>
</dbReference>
<keyword evidence="3 11" id="KW-0436">Ligase</keyword>
<evidence type="ECO:0000256" key="6">
    <source>
        <dbReference type="ARBA" id="ARBA00023267"/>
    </source>
</evidence>
<evidence type="ECO:0000313" key="12">
    <source>
        <dbReference type="Proteomes" id="UP000023430"/>
    </source>
</evidence>
<evidence type="ECO:0000256" key="5">
    <source>
        <dbReference type="ARBA" id="ARBA00022840"/>
    </source>
</evidence>